<feature type="binding site" evidence="15">
    <location>
        <position position="430"/>
    </location>
    <ligand>
        <name>Ca(2+)</name>
        <dbReference type="ChEBI" id="CHEBI:29108"/>
        <label>4</label>
    </ligand>
</feature>
<dbReference type="PANTHER" id="PTHR10201:SF323">
    <property type="entry name" value="MATRIX METALLOPROTEINASE-21"/>
    <property type="match status" value="1"/>
</dbReference>
<comment type="cofactor">
    <cofactor evidence="15">
        <name>Ca(2+)</name>
        <dbReference type="ChEBI" id="CHEBI:29108"/>
    </cofactor>
    <text evidence="15">Can bind about 5 Ca(2+) ions per subunit.</text>
</comment>
<feature type="repeat" description="Hemopexin" evidence="17">
    <location>
        <begin position="371"/>
        <end position="419"/>
    </location>
</feature>
<dbReference type="GO" id="GO:0004222">
    <property type="term" value="F:metalloendopeptidase activity"/>
    <property type="evidence" value="ECO:0000318"/>
    <property type="project" value="GO_Central"/>
</dbReference>
<dbReference type="GO" id="GO:0060976">
    <property type="term" value="P:coronary vasculature development"/>
    <property type="evidence" value="ECO:0007669"/>
    <property type="project" value="Ensembl"/>
</dbReference>
<keyword evidence="9" id="KW-0482">Metalloprotease</keyword>
<keyword evidence="21" id="KW-1185">Reference proteome</keyword>
<evidence type="ECO:0000256" key="6">
    <source>
        <dbReference type="ARBA" id="ARBA00022801"/>
    </source>
</evidence>
<feature type="repeat" description="Hemopexin" evidence="17">
    <location>
        <begin position="426"/>
        <end position="482"/>
    </location>
</feature>
<evidence type="ECO:0000256" key="14">
    <source>
        <dbReference type="PIRSR" id="PIRSR001191-2"/>
    </source>
</evidence>
<feature type="binding site" evidence="14">
    <location>
        <position position="210"/>
    </location>
    <ligand>
        <name>Zn(2+)</name>
        <dbReference type="ChEBI" id="CHEBI:29105"/>
        <label>2</label>
        <note>catalytic</note>
    </ligand>
</feature>
<dbReference type="PANTHER" id="PTHR10201">
    <property type="entry name" value="MATRIX METALLOPROTEINASE"/>
    <property type="match status" value="1"/>
</dbReference>
<dbReference type="GO" id="GO:0030198">
    <property type="term" value="P:extracellular matrix organization"/>
    <property type="evidence" value="ECO:0000318"/>
    <property type="project" value="GO_Central"/>
</dbReference>
<keyword evidence="11" id="KW-1015">Disulfide bond</keyword>
<evidence type="ECO:0000256" key="15">
    <source>
        <dbReference type="PIRSR" id="PIRSR621190-2"/>
    </source>
</evidence>
<dbReference type="SUPFAM" id="SSF50923">
    <property type="entry name" value="Hemopexin-like domain"/>
    <property type="match status" value="1"/>
</dbReference>
<feature type="binding site" description="in inhibited form" evidence="15">
    <location>
        <position position="60"/>
    </location>
    <ligand>
        <name>Zn(2+)</name>
        <dbReference type="ChEBI" id="CHEBI:29105"/>
        <label>2</label>
        <note>catalytic</note>
    </ligand>
</feature>
<keyword evidence="10" id="KW-0865">Zymogen</keyword>
<dbReference type="FunFam" id="2.110.10.10:FF:000012">
    <property type="entry name" value="Matrix metallopeptidase 21"/>
    <property type="match status" value="1"/>
</dbReference>
<feature type="binding site" evidence="15">
    <location>
        <position position="318"/>
    </location>
    <ligand>
        <name>Ca(2+)</name>
        <dbReference type="ChEBI" id="CHEBI:29108"/>
        <label>4</label>
    </ligand>
</feature>
<evidence type="ECO:0000256" key="10">
    <source>
        <dbReference type="ARBA" id="ARBA00023145"/>
    </source>
</evidence>
<feature type="modified residue" description="Phosphotyrosine; by PKDCC" evidence="16">
    <location>
        <position position="359"/>
    </location>
</feature>
<feature type="active site" evidence="13">
    <location>
        <position position="207"/>
    </location>
</feature>
<evidence type="ECO:0000256" key="7">
    <source>
        <dbReference type="ARBA" id="ARBA00022833"/>
    </source>
</evidence>
<dbReference type="eggNOG" id="KOG1565">
    <property type="taxonomic scope" value="Eukaryota"/>
</dbReference>
<dbReference type="InterPro" id="IPR006026">
    <property type="entry name" value="Peptidase_Metallo"/>
</dbReference>
<comment type="similarity">
    <text evidence="1">Belongs to the peptidase M10A family.</text>
</comment>
<evidence type="ECO:0000256" key="11">
    <source>
        <dbReference type="ARBA" id="ARBA00023157"/>
    </source>
</evidence>
<proteinExistence type="inferred from homology"/>
<dbReference type="Proteomes" id="UP000002279">
    <property type="component" value="Chromosome 3"/>
</dbReference>
<dbReference type="MEROPS" id="M10.026"/>
<dbReference type="PRINTS" id="PR00138">
    <property type="entry name" value="MATRIXIN"/>
</dbReference>
<evidence type="ECO:0000259" key="19">
    <source>
        <dbReference type="SMART" id="SM00235"/>
    </source>
</evidence>
<dbReference type="InterPro" id="IPR001818">
    <property type="entry name" value="Pept_M10_metallopeptidase"/>
</dbReference>
<dbReference type="GO" id="GO:0031012">
    <property type="term" value="C:extracellular matrix"/>
    <property type="evidence" value="ECO:0007669"/>
    <property type="project" value="InterPro"/>
</dbReference>
<dbReference type="SUPFAM" id="SSF55486">
    <property type="entry name" value="Metalloproteases ('zincins'), catalytic domain"/>
    <property type="match status" value="1"/>
</dbReference>
<dbReference type="GO" id="GO:0002244">
    <property type="term" value="P:hematopoietic progenitor cell differentiation"/>
    <property type="evidence" value="ECO:0007669"/>
    <property type="project" value="Ensembl"/>
</dbReference>
<evidence type="ECO:0000256" key="18">
    <source>
        <dbReference type="SAM" id="MobiDB-lite"/>
    </source>
</evidence>
<dbReference type="GO" id="GO:0008270">
    <property type="term" value="F:zinc ion binding"/>
    <property type="evidence" value="ECO:0007669"/>
    <property type="project" value="InterPro"/>
</dbReference>
<feature type="binding site" evidence="15">
    <location>
        <position position="377"/>
    </location>
    <ligand>
        <name>Ca(2+)</name>
        <dbReference type="ChEBI" id="CHEBI:29108"/>
        <label>5</label>
    </ligand>
</feature>
<evidence type="ECO:0000256" key="4">
    <source>
        <dbReference type="ARBA" id="ARBA00022729"/>
    </source>
</evidence>
<dbReference type="InterPro" id="IPR036375">
    <property type="entry name" value="Hemopexin-like_dom_sf"/>
</dbReference>
<dbReference type="Ensembl" id="ENSOANT00000008322.3">
    <property type="protein sequence ID" value="ENSOANP00000008320.3"/>
    <property type="gene ID" value="ENSOANG00000005237.4"/>
</dbReference>
<feature type="repeat" description="Hemopexin" evidence="17">
    <location>
        <begin position="253"/>
        <end position="312"/>
    </location>
</feature>
<dbReference type="Gene3D" id="3.40.390.10">
    <property type="entry name" value="Collagenase (Catalytic Domain)"/>
    <property type="match status" value="1"/>
</dbReference>
<keyword evidence="12" id="KW-0325">Glycoprotein</keyword>
<feature type="region of interest" description="Disordered" evidence="18">
    <location>
        <begin position="1"/>
        <end position="24"/>
    </location>
</feature>
<organism evidence="20 21">
    <name type="scientific">Ornithorhynchus anatinus</name>
    <name type="common">Duckbill platypus</name>
    <dbReference type="NCBI Taxonomy" id="9258"/>
    <lineage>
        <taxon>Eukaryota</taxon>
        <taxon>Metazoa</taxon>
        <taxon>Chordata</taxon>
        <taxon>Craniata</taxon>
        <taxon>Vertebrata</taxon>
        <taxon>Euteleostomi</taxon>
        <taxon>Mammalia</taxon>
        <taxon>Monotremata</taxon>
        <taxon>Ornithorhynchidae</taxon>
        <taxon>Ornithorhynchus</taxon>
    </lineage>
</organism>
<keyword evidence="6" id="KW-0378">Hydrolase</keyword>
<evidence type="ECO:0000313" key="20">
    <source>
        <dbReference type="Ensembl" id="ENSOANP00000008320.3"/>
    </source>
</evidence>
<evidence type="ECO:0000256" key="13">
    <source>
        <dbReference type="PIRSR" id="PIRSR001191-1"/>
    </source>
</evidence>
<keyword evidence="3 14" id="KW-0479">Metal-binding</keyword>
<evidence type="ECO:0000256" key="8">
    <source>
        <dbReference type="ARBA" id="ARBA00022837"/>
    </source>
</evidence>
<dbReference type="Bgee" id="ENSOANG00000005237">
    <property type="expression patterns" value="Expressed in cerebellum"/>
</dbReference>
<evidence type="ECO:0000256" key="1">
    <source>
        <dbReference type="ARBA" id="ARBA00010370"/>
    </source>
</evidence>
<dbReference type="InterPro" id="IPR021190">
    <property type="entry name" value="Pept_M10A"/>
</dbReference>
<feature type="repeat" description="Hemopexin" evidence="17">
    <location>
        <begin position="314"/>
        <end position="370"/>
    </location>
</feature>
<evidence type="ECO:0000256" key="16">
    <source>
        <dbReference type="PIRSR" id="PIRSR621190-4"/>
    </source>
</evidence>
<dbReference type="PIRSF" id="PIRSF001191">
    <property type="entry name" value="Peptidase_M10A_matrix"/>
    <property type="match status" value="1"/>
</dbReference>
<keyword evidence="8 15" id="KW-0106">Calcium</keyword>
<feature type="binding site" evidence="14">
    <location>
        <position position="206"/>
    </location>
    <ligand>
        <name>Zn(2+)</name>
        <dbReference type="ChEBI" id="CHEBI:29105"/>
        <label>2</label>
        <note>catalytic</note>
    </ligand>
</feature>
<dbReference type="GO" id="GO:0061371">
    <property type="term" value="P:determination of heart left/right asymmetry"/>
    <property type="evidence" value="ECO:0007669"/>
    <property type="project" value="Ensembl"/>
</dbReference>
<dbReference type="Gene3D" id="2.110.10.10">
    <property type="entry name" value="Hemopexin-like domain"/>
    <property type="match status" value="2"/>
</dbReference>
<name>F6X9G3_ORNAN</name>
<protein>
    <submittedName>
        <fullName evidence="20">Matrix metallopeptidase 21</fullName>
    </submittedName>
</protein>
<dbReference type="HOGENOM" id="CLU_015489_9_0_1"/>
<dbReference type="InterPro" id="IPR002477">
    <property type="entry name" value="Peptidoglycan-bd-like"/>
</dbReference>
<accession>F6X9G3</accession>
<dbReference type="Pfam" id="PF00413">
    <property type="entry name" value="Peptidase_M10"/>
    <property type="match status" value="1"/>
</dbReference>
<feature type="binding site" evidence="14">
    <location>
        <position position="216"/>
    </location>
    <ligand>
        <name>Zn(2+)</name>
        <dbReference type="ChEBI" id="CHEBI:29105"/>
        <label>2</label>
        <note>catalytic</note>
    </ligand>
</feature>
<dbReference type="InParanoid" id="F6X9G3"/>
<feature type="binding site" evidence="15">
    <location>
        <position position="224"/>
    </location>
    <ligand>
        <name>Zn(2+)</name>
        <dbReference type="ChEBI" id="CHEBI:29105"/>
        <label>2</label>
        <note>catalytic</note>
    </ligand>
</feature>
<evidence type="ECO:0000256" key="2">
    <source>
        <dbReference type="ARBA" id="ARBA00022670"/>
    </source>
</evidence>
<evidence type="ECO:0000256" key="17">
    <source>
        <dbReference type="PROSITE-ProRule" id="PRU01011"/>
    </source>
</evidence>
<dbReference type="SMART" id="SM00235">
    <property type="entry name" value="ZnMc"/>
    <property type="match status" value="1"/>
</dbReference>
<dbReference type="InterPro" id="IPR018487">
    <property type="entry name" value="Hemopexin-like_repeat"/>
</dbReference>
<dbReference type="Pfam" id="PF01471">
    <property type="entry name" value="PG_binding_1"/>
    <property type="match status" value="1"/>
</dbReference>
<evidence type="ECO:0000256" key="5">
    <source>
        <dbReference type="ARBA" id="ARBA00022737"/>
    </source>
</evidence>
<feature type="binding site" evidence="15">
    <location>
        <position position="148"/>
    </location>
    <ligand>
        <name>Ca(2+)</name>
        <dbReference type="ChEBI" id="CHEBI:29108"/>
        <label>2</label>
    </ligand>
</feature>
<evidence type="ECO:0000256" key="3">
    <source>
        <dbReference type="ARBA" id="ARBA00022723"/>
    </source>
</evidence>
<dbReference type="Pfam" id="PF00045">
    <property type="entry name" value="Hemopexin"/>
    <property type="match status" value="3"/>
</dbReference>
<evidence type="ECO:0000256" key="9">
    <source>
        <dbReference type="ARBA" id="ARBA00023049"/>
    </source>
</evidence>
<evidence type="ECO:0000313" key="21">
    <source>
        <dbReference type="Proteomes" id="UP000002279"/>
    </source>
</evidence>
<keyword evidence="5" id="KW-0677">Repeat</keyword>
<reference evidence="20" key="2">
    <citation type="submission" date="2025-08" db="UniProtKB">
        <authorList>
            <consortium name="Ensembl"/>
        </authorList>
    </citation>
    <scope>IDENTIFICATION</scope>
    <source>
        <strain evidence="20">Glennie</strain>
    </source>
</reference>
<evidence type="ECO:0000256" key="12">
    <source>
        <dbReference type="ARBA" id="ARBA00023180"/>
    </source>
</evidence>
<dbReference type="GeneTree" id="ENSGT00940000159140"/>
<dbReference type="InterPro" id="IPR024079">
    <property type="entry name" value="MetalloPept_cat_dom_sf"/>
</dbReference>
<keyword evidence="2" id="KW-0645">Protease</keyword>
<feature type="domain" description="Peptidase metallopeptidase" evidence="19">
    <location>
        <begin position="90"/>
        <end position="251"/>
    </location>
</feature>
<keyword evidence="7 14" id="KW-0862">Zinc</keyword>
<keyword evidence="4" id="KW-0732">Signal</keyword>
<feature type="binding site" evidence="15">
    <location>
        <position position="169"/>
    </location>
    <ligand>
        <name>Zn(2+)</name>
        <dbReference type="ChEBI" id="CHEBI:29105"/>
        <label>1</label>
    </ligand>
</feature>
<dbReference type="GO" id="GO:0030574">
    <property type="term" value="P:collagen catabolic process"/>
    <property type="evidence" value="ECO:0000318"/>
    <property type="project" value="GO_Central"/>
</dbReference>
<comment type="cofactor">
    <cofactor evidence="15">
        <name>Zn(2+)</name>
        <dbReference type="ChEBI" id="CHEBI:29105"/>
    </cofactor>
    <text evidence="15">Binds 2 Zn(2+) ions per subunit.</text>
</comment>
<dbReference type="OMA" id="CWLAAPW"/>
<reference evidence="20 21" key="1">
    <citation type="journal article" date="2008" name="Nature">
        <title>Genome analysis of the platypus reveals unique signatures of evolution.</title>
        <authorList>
            <person name="Warren W.C."/>
            <person name="Hillier L.W."/>
            <person name="Marshall Graves J.A."/>
            <person name="Birney E."/>
            <person name="Ponting C.P."/>
            <person name="Grutzner F."/>
            <person name="Belov K."/>
            <person name="Miller W."/>
            <person name="Clarke L."/>
            <person name="Chinwalla A.T."/>
            <person name="Yang S.P."/>
            <person name="Heger A."/>
            <person name="Locke D.P."/>
            <person name="Miethke P."/>
            <person name="Waters P.D."/>
            <person name="Veyrunes F."/>
            <person name="Fulton L."/>
            <person name="Fulton B."/>
            <person name="Graves T."/>
            <person name="Wallis J."/>
            <person name="Puente X.S."/>
            <person name="Lopez-Otin C."/>
            <person name="Ordonez G.R."/>
            <person name="Eichler E.E."/>
            <person name="Chen L."/>
            <person name="Cheng Z."/>
            <person name="Deakin J.E."/>
            <person name="Alsop A."/>
            <person name="Thompson K."/>
            <person name="Kirby P."/>
            <person name="Papenfuss A.T."/>
            <person name="Wakefield M.J."/>
            <person name="Olender T."/>
            <person name="Lancet D."/>
            <person name="Huttley G.A."/>
            <person name="Smit A.F."/>
            <person name="Pask A."/>
            <person name="Temple-Smith P."/>
            <person name="Batzer M.A."/>
            <person name="Walker J.A."/>
            <person name="Konkel M.K."/>
            <person name="Harris R.S."/>
            <person name="Whittington C.M."/>
            <person name="Wong E.S."/>
            <person name="Gemmell N.J."/>
            <person name="Buschiazzo E."/>
            <person name="Vargas Jentzsch I.M."/>
            <person name="Merkel A."/>
            <person name="Schmitz J."/>
            <person name="Zemann A."/>
            <person name="Churakov G."/>
            <person name="Kriegs J.O."/>
            <person name="Brosius J."/>
            <person name="Murchison E.P."/>
            <person name="Sachidanandam R."/>
            <person name="Smith C."/>
            <person name="Hannon G.J."/>
            <person name="Tsend-Ayush E."/>
            <person name="McMillan D."/>
            <person name="Attenborough R."/>
            <person name="Rens W."/>
            <person name="Ferguson-Smith M."/>
            <person name="Lefevre C.M."/>
            <person name="Sharp J.A."/>
            <person name="Nicholas K.R."/>
            <person name="Ray D.A."/>
            <person name="Kube M."/>
            <person name="Reinhardt R."/>
            <person name="Pringle T.H."/>
            <person name="Taylor J."/>
            <person name="Jones R.C."/>
            <person name="Nixon B."/>
            <person name="Dacheux J.L."/>
            <person name="Niwa H."/>
            <person name="Sekita Y."/>
            <person name="Huang X."/>
            <person name="Stark A."/>
            <person name="Kheradpour P."/>
            <person name="Kellis M."/>
            <person name="Flicek P."/>
            <person name="Chen Y."/>
            <person name="Webber C."/>
            <person name="Hardison R."/>
            <person name="Nelson J."/>
            <person name="Hallsworth-Pepin K."/>
            <person name="Delehaunty K."/>
            <person name="Markovic C."/>
            <person name="Minx P."/>
            <person name="Feng Y."/>
            <person name="Kremitzki C."/>
            <person name="Mitreva M."/>
            <person name="Glasscock J."/>
            <person name="Wylie T."/>
            <person name="Wohldmann P."/>
            <person name="Thiru P."/>
            <person name="Nhan M.N."/>
            <person name="Pohl C.S."/>
            <person name="Smith S.M."/>
            <person name="Hou S."/>
            <person name="Nefedov M."/>
            <person name="de Jong P.J."/>
            <person name="Renfree M.B."/>
            <person name="Mardis E.R."/>
            <person name="Wilson R.K."/>
        </authorList>
    </citation>
    <scope>NUCLEOTIDE SEQUENCE [LARGE SCALE GENOMIC DNA]</scope>
    <source>
        <strain evidence="20 21">Glennie</strain>
    </source>
</reference>
<dbReference type="STRING" id="9258.ENSOANP00000008320"/>
<dbReference type="InterPro" id="IPR036365">
    <property type="entry name" value="PGBD-like_sf"/>
</dbReference>
<dbReference type="GO" id="GO:0006508">
    <property type="term" value="P:proteolysis"/>
    <property type="evidence" value="ECO:0007669"/>
    <property type="project" value="UniProtKB-KW"/>
</dbReference>
<reference evidence="20" key="3">
    <citation type="submission" date="2025-09" db="UniProtKB">
        <authorList>
            <consortium name="Ensembl"/>
        </authorList>
    </citation>
    <scope>IDENTIFICATION</scope>
    <source>
        <strain evidence="20">Glennie</strain>
    </source>
</reference>
<dbReference type="AlphaFoldDB" id="F6X9G3"/>
<sequence length="493" mass="55649">QEFLSKYGWTRRSPWPAAPPPAAAGPAFAEAVRGFQRVNGLPATGRLDEATVAAMNGPRCGVPDGPAGGPAPAGARPRAFPRRRRGAGPGPSAFSRRTLRWRLVGEGYSSQLSVDEQRAVLRSAFRMWSEVTPLQFQEELGARAAPVDVRLAFGRGRTGRLDPGRCFAHSERLKNVIIIIIKHCTKRWGIVPSLHLPPLRWQVAVHEIGHVLGLPHIHRPGSIMRPNSVPRDPGFELDPADRKAIQKLYGSCTGPFDAVFDWIRTERSPFGERLVRFNTYFFRGGWYWLYENQKNRTRYGDPIPVVTGWRGLPARDLDAFVHVWSWGRDERYFFKGDRYWRYDSDGDRTYAEDERGRAYPRPISERFPGIPSPLDAAFYDRRSQWIYFFKGALVFAFDVQENRAVSPYPQRLAVAFPAVAPPSHPAGHLDAAYHSYAHGAVFLLKGSRYWRVVGDADRRRDPALPVNGLFPAEPVSERWFDICDVHPSALNGK</sequence>
<dbReference type="PROSITE" id="PS51642">
    <property type="entry name" value="HEMOPEXIN_2"/>
    <property type="match status" value="4"/>
</dbReference>
<dbReference type="SUPFAM" id="SSF47090">
    <property type="entry name" value="PGBD-like"/>
    <property type="match status" value="1"/>
</dbReference>
<feature type="region of interest" description="Disordered" evidence="18">
    <location>
        <begin position="62"/>
        <end position="93"/>
    </location>
</feature>
<dbReference type="SMART" id="SM00120">
    <property type="entry name" value="HX"/>
    <property type="match status" value="4"/>
</dbReference>